<dbReference type="Proteomes" id="UP000239772">
    <property type="component" value="Unassembled WGS sequence"/>
</dbReference>
<dbReference type="EMBL" id="PVZS01000007">
    <property type="protein sequence ID" value="PSC05485.1"/>
    <property type="molecule type" value="Genomic_DNA"/>
</dbReference>
<dbReference type="RefSeq" id="WP_106336122.1">
    <property type="nucleotide sequence ID" value="NZ_PVZS01000007.1"/>
</dbReference>
<protein>
    <submittedName>
        <fullName evidence="2">Uncharacterized protein</fullName>
    </submittedName>
</protein>
<proteinExistence type="predicted"/>
<name>A0A2T1HUZ6_9HYPH</name>
<feature type="compositionally biased region" description="Basic and acidic residues" evidence="1">
    <location>
        <begin position="45"/>
        <end position="72"/>
    </location>
</feature>
<evidence type="ECO:0000313" key="3">
    <source>
        <dbReference type="Proteomes" id="UP000239772"/>
    </source>
</evidence>
<gene>
    <name evidence="2" type="ORF">SLNSH_07795</name>
</gene>
<accession>A0A2T1HUZ6</accession>
<dbReference type="AlphaFoldDB" id="A0A2T1HUZ6"/>
<keyword evidence="3" id="KW-1185">Reference proteome</keyword>
<comment type="caution">
    <text evidence="2">The sequence shown here is derived from an EMBL/GenBank/DDBJ whole genome shotgun (WGS) entry which is preliminary data.</text>
</comment>
<evidence type="ECO:0000313" key="2">
    <source>
        <dbReference type="EMBL" id="PSC05485.1"/>
    </source>
</evidence>
<reference evidence="3" key="1">
    <citation type="submission" date="2018-03" db="EMBL/GenBank/DDBJ databases">
        <authorList>
            <person name="Sun L."/>
            <person name="Liu H."/>
            <person name="Chen W."/>
            <person name="Huang K."/>
            <person name="Liu W."/>
            <person name="Gao X."/>
        </authorList>
    </citation>
    <scope>NUCLEOTIDE SEQUENCE [LARGE SCALE GENOMIC DNA]</scope>
    <source>
        <strain evidence="3">SH9</strain>
    </source>
</reference>
<feature type="region of interest" description="Disordered" evidence="1">
    <location>
        <begin position="1"/>
        <end position="24"/>
    </location>
</feature>
<organism evidence="2 3">
    <name type="scientific">Alsobacter soli</name>
    <dbReference type="NCBI Taxonomy" id="2109933"/>
    <lineage>
        <taxon>Bacteria</taxon>
        <taxon>Pseudomonadati</taxon>
        <taxon>Pseudomonadota</taxon>
        <taxon>Alphaproteobacteria</taxon>
        <taxon>Hyphomicrobiales</taxon>
        <taxon>Alsobacteraceae</taxon>
        <taxon>Alsobacter</taxon>
    </lineage>
</organism>
<feature type="region of interest" description="Disordered" evidence="1">
    <location>
        <begin position="44"/>
        <end position="72"/>
    </location>
</feature>
<evidence type="ECO:0000256" key="1">
    <source>
        <dbReference type="SAM" id="MobiDB-lite"/>
    </source>
</evidence>
<sequence length="72" mass="7666">MVTAAHKAASGGQTSSTSRRPPDIAFYSPIGIQAVAAATAQLRRSQREEALRAESCPKEEPAVLRNKDDEVA</sequence>